<gene>
    <name evidence="2 4 5" type="ORF">SRAE_2000361500</name>
</gene>
<feature type="region of interest" description="Disordered" evidence="1">
    <location>
        <begin position="130"/>
        <end position="179"/>
    </location>
</feature>
<dbReference type="RefSeq" id="XP_024508162.1">
    <property type="nucleotide sequence ID" value="XM_024654830.1"/>
</dbReference>
<evidence type="ECO:0000313" key="4">
    <source>
        <dbReference type="WBParaSite" id="SRAE_2000361500.1"/>
    </source>
</evidence>
<evidence type="ECO:0000313" key="3">
    <source>
        <dbReference type="Proteomes" id="UP000035682"/>
    </source>
</evidence>
<dbReference type="EMBL" id="LN609529">
    <property type="protein sequence ID" value="CEF68962.1"/>
    <property type="molecule type" value="Genomic_DNA"/>
</dbReference>
<dbReference type="WormBase" id="SRAE_2000361500">
    <property type="protein sequence ID" value="SRP11513"/>
    <property type="gene ID" value="WBGene00263839"/>
</dbReference>
<dbReference type="GeneID" id="36381332"/>
<dbReference type="OrthoDB" id="5801062at2759"/>
<accession>A0A090LGQ8</accession>
<proteinExistence type="predicted"/>
<feature type="compositionally biased region" description="Low complexity" evidence="1">
    <location>
        <begin position="133"/>
        <end position="146"/>
    </location>
</feature>
<protein>
    <submittedName>
        <fullName evidence="2 4">DNA repair protein Sae2/CtIP family-containing protein</fullName>
    </submittedName>
</protein>
<reference evidence="4" key="2">
    <citation type="submission" date="2020-12" db="UniProtKB">
        <authorList>
            <consortium name="WormBaseParasite"/>
        </authorList>
    </citation>
    <scope>IDENTIFICATION</scope>
</reference>
<name>A0A090LGQ8_STRRB</name>
<dbReference type="AlphaFoldDB" id="A0A090LGQ8"/>
<organism evidence="2">
    <name type="scientific">Strongyloides ratti</name>
    <name type="common">Parasitic roundworm</name>
    <dbReference type="NCBI Taxonomy" id="34506"/>
    <lineage>
        <taxon>Eukaryota</taxon>
        <taxon>Metazoa</taxon>
        <taxon>Ecdysozoa</taxon>
        <taxon>Nematoda</taxon>
        <taxon>Chromadorea</taxon>
        <taxon>Rhabditida</taxon>
        <taxon>Tylenchina</taxon>
        <taxon>Panagrolaimomorpha</taxon>
        <taxon>Strongyloidoidea</taxon>
        <taxon>Strongyloididae</taxon>
        <taxon>Strongyloides</taxon>
    </lineage>
</organism>
<feature type="compositionally biased region" description="Polar residues" evidence="1">
    <location>
        <begin position="147"/>
        <end position="158"/>
    </location>
</feature>
<evidence type="ECO:0000313" key="2">
    <source>
        <dbReference type="EMBL" id="CEF68962.1"/>
    </source>
</evidence>
<dbReference type="STRING" id="34506.A0A090LGQ8"/>
<evidence type="ECO:0000256" key="1">
    <source>
        <dbReference type="SAM" id="MobiDB-lite"/>
    </source>
</evidence>
<keyword evidence="3" id="KW-1185">Reference proteome</keyword>
<dbReference type="WBParaSite" id="SRAE_2000361500.1">
    <property type="protein sequence ID" value="SRAE_2000361500.1"/>
    <property type="gene ID" value="WBGene00263839"/>
</dbReference>
<sequence>MESKNSAEFPSLFLTDISSYSDDDKENKKKKAGKKFSKKSLEKLGIPSLFSNEIPFASTSSYSLKDELKSKLLKLKVHSNKNHLTNDNISQNQELDDSIICIDTGECKKPSKKNTTLNKQDQIMEVNTTVKENNAPSDSLDNNSDNTSITYPKTSTQLAPERPPSFSVSEISDANTETSSDTFESKILSSGFISVYKQQASLPLKEYKEIDENKTIKAIRNKACRSTLQGHDCECCSGYYNALQLKTPEKIQRINEVSRHRGINFRKEKTPEGYWDKSFLEKSEQRKRGLFIESNSPILIKKYRKKFKFGEEVNEANETK</sequence>
<dbReference type="Proteomes" id="UP000035682">
    <property type="component" value="Unplaced"/>
</dbReference>
<feature type="compositionally biased region" description="Polar residues" evidence="1">
    <location>
        <begin position="166"/>
        <end position="179"/>
    </location>
</feature>
<reference evidence="2 3" key="1">
    <citation type="submission" date="2014-09" db="EMBL/GenBank/DDBJ databases">
        <authorList>
            <person name="Martin A.A."/>
        </authorList>
    </citation>
    <scope>NUCLEOTIDE SEQUENCE</scope>
    <source>
        <strain evidence="3">ED321</strain>
        <strain evidence="2">ED321 Heterogonic</strain>
    </source>
</reference>
<evidence type="ECO:0000313" key="5">
    <source>
        <dbReference type="WormBase" id="SRAE_2000361500"/>
    </source>
</evidence>
<dbReference type="CTD" id="36381332"/>